<dbReference type="AlphaFoldDB" id="A0A4Y1MQH4"/>
<feature type="compositionally biased region" description="Pro residues" evidence="1">
    <location>
        <begin position="108"/>
        <end position="127"/>
    </location>
</feature>
<dbReference type="EMBL" id="CP025187">
    <property type="protein sequence ID" value="AWV20245.1"/>
    <property type="molecule type" value="Genomic_DNA"/>
</dbReference>
<name>A0A4Y1MQH4_9PROT</name>
<gene>
    <name evidence="2" type="ORF">RADP37_03954</name>
</gene>
<organism evidence="2">
    <name type="scientific">Roseomonas mucosa</name>
    <dbReference type="NCBI Taxonomy" id="207340"/>
    <lineage>
        <taxon>Bacteria</taxon>
        <taxon>Pseudomonadati</taxon>
        <taxon>Pseudomonadota</taxon>
        <taxon>Alphaproteobacteria</taxon>
        <taxon>Acetobacterales</taxon>
        <taxon>Roseomonadaceae</taxon>
        <taxon>Roseomonas</taxon>
    </lineage>
</organism>
<feature type="region of interest" description="Disordered" evidence="1">
    <location>
        <begin position="86"/>
        <end position="161"/>
    </location>
</feature>
<evidence type="ECO:0000313" key="2">
    <source>
        <dbReference type="EMBL" id="AWV20245.1"/>
    </source>
</evidence>
<reference evidence="2" key="1">
    <citation type="submission" date="2017-12" db="EMBL/GenBank/DDBJ databases">
        <authorList>
            <person name="Martens C."/>
            <person name="Dahlstrom E."/>
            <person name="Barbian K."/>
            <person name="Sykora L."/>
            <person name="Ricklefs S."/>
            <person name="Bruno D."/>
            <person name="Anzick I."/>
            <person name="Myles I."/>
            <person name="Datta S.K."/>
        </authorList>
    </citation>
    <scope>NUCLEOTIDE SEQUENCE</scope>
    <source>
        <strain evidence="2">AD2</strain>
        <plasmid evidence="2">p2-AD2</plasmid>
    </source>
</reference>
<protein>
    <submittedName>
        <fullName evidence="2">Uncharacterized protein</fullName>
    </submittedName>
</protein>
<proteinExistence type="predicted"/>
<evidence type="ECO:0000256" key="1">
    <source>
        <dbReference type="SAM" id="MobiDB-lite"/>
    </source>
</evidence>
<geneLocation type="plasmid" evidence="2">
    <name>p2-AD2</name>
</geneLocation>
<keyword evidence="2" id="KW-0614">Plasmid</keyword>
<accession>A0A4Y1MQH4</accession>
<sequence length="175" mass="19547">MSTLRGRKLKAFFTENAHANESPLFRWLWDHHEAVEEGLTQHKTGWDAWIARLKIDGVKGKRGAEPSASIVVRTWQRVCREKALLRDQARAPKLKFGESAPNRSPKTNHPPPGVERPPNPPTPPKMHPPFASDGGTSSKPAPADADLPPEAQAEMDKLRARLRHADRALRIGRSQ</sequence>
<dbReference type="RefSeq" id="WP_323874257.1">
    <property type="nucleotide sequence ID" value="NZ_CP025187.1"/>
</dbReference>
<feature type="compositionally biased region" description="Low complexity" evidence="1">
    <location>
        <begin position="140"/>
        <end position="152"/>
    </location>
</feature>